<dbReference type="Proteomes" id="UP001239111">
    <property type="component" value="Chromosome 3"/>
</dbReference>
<comment type="caution">
    <text evidence="1">The sequence shown here is derived from an EMBL/GenBank/DDBJ whole genome shotgun (WGS) entry which is preliminary data.</text>
</comment>
<keyword evidence="2" id="KW-1185">Reference proteome</keyword>
<evidence type="ECO:0000313" key="1">
    <source>
        <dbReference type="EMBL" id="KAJ8670915.1"/>
    </source>
</evidence>
<protein>
    <submittedName>
        <fullName evidence="1">Uncharacterized protein</fullName>
    </submittedName>
</protein>
<sequence>MTAESPEESTTFSSSRIDRDGSLSNAEPRMNASESRCNPENDSVQVFATAKRGNLSSDLGLDVGALENGPIVAKYSENFRNLLDLVLLPASDLSVEDILNMVQAIYLRHKISEETRHAILELIKVLAGPGFKNLNLSQNYNNKFNHPSEDHKTYTFYCKDCFAV</sequence>
<evidence type="ECO:0000313" key="2">
    <source>
        <dbReference type="Proteomes" id="UP001239111"/>
    </source>
</evidence>
<name>A0ACC2NI68_9HYME</name>
<accession>A0ACC2NI68</accession>
<reference evidence="1" key="1">
    <citation type="submission" date="2023-04" db="EMBL/GenBank/DDBJ databases">
        <title>A chromosome-level genome assembly of the parasitoid wasp Eretmocerus hayati.</title>
        <authorList>
            <person name="Zhong Y."/>
            <person name="Liu S."/>
            <person name="Liu Y."/>
        </authorList>
    </citation>
    <scope>NUCLEOTIDE SEQUENCE</scope>
    <source>
        <strain evidence="1">ZJU_SS_LIU_2023</strain>
    </source>
</reference>
<dbReference type="EMBL" id="CM056743">
    <property type="protein sequence ID" value="KAJ8670915.1"/>
    <property type="molecule type" value="Genomic_DNA"/>
</dbReference>
<gene>
    <name evidence="1" type="ORF">QAD02_002174</name>
</gene>
<organism evidence="1 2">
    <name type="scientific">Eretmocerus hayati</name>
    <dbReference type="NCBI Taxonomy" id="131215"/>
    <lineage>
        <taxon>Eukaryota</taxon>
        <taxon>Metazoa</taxon>
        <taxon>Ecdysozoa</taxon>
        <taxon>Arthropoda</taxon>
        <taxon>Hexapoda</taxon>
        <taxon>Insecta</taxon>
        <taxon>Pterygota</taxon>
        <taxon>Neoptera</taxon>
        <taxon>Endopterygota</taxon>
        <taxon>Hymenoptera</taxon>
        <taxon>Apocrita</taxon>
        <taxon>Proctotrupomorpha</taxon>
        <taxon>Chalcidoidea</taxon>
        <taxon>Aphelinidae</taxon>
        <taxon>Aphelininae</taxon>
        <taxon>Eretmocerus</taxon>
    </lineage>
</organism>
<proteinExistence type="predicted"/>